<dbReference type="SUPFAM" id="SSF51905">
    <property type="entry name" value="FAD/NAD(P)-binding domain"/>
    <property type="match status" value="1"/>
</dbReference>
<evidence type="ECO:0000256" key="2">
    <source>
        <dbReference type="ARBA" id="ARBA00022827"/>
    </source>
</evidence>
<keyword evidence="7" id="KW-1185">Reference proteome</keyword>
<keyword evidence="3" id="KW-0560">Oxidoreductase</keyword>
<accession>A0ABW3MIA4</accession>
<organism evidence="6 7">
    <name type="scientific">Kibdelosporangium lantanae</name>
    <dbReference type="NCBI Taxonomy" id="1497396"/>
    <lineage>
        <taxon>Bacteria</taxon>
        <taxon>Bacillati</taxon>
        <taxon>Actinomycetota</taxon>
        <taxon>Actinomycetes</taxon>
        <taxon>Pseudonocardiales</taxon>
        <taxon>Pseudonocardiaceae</taxon>
        <taxon>Kibdelosporangium</taxon>
    </lineage>
</organism>
<evidence type="ECO:0000256" key="3">
    <source>
        <dbReference type="ARBA" id="ARBA00023002"/>
    </source>
</evidence>
<proteinExistence type="predicted"/>
<protein>
    <submittedName>
        <fullName evidence="6">FAD-dependent oxidoreductase</fullName>
    </submittedName>
</protein>
<dbReference type="InterPro" id="IPR002938">
    <property type="entry name" value="FAD-bd"/>
</dbReference>
<dbReference type="EMBL" id="JBHTIS010002639">
    <property type="protein sequence ID" value="MFD1050141.1"/>
    <property type="molecule type" value="Genomic_DNA"/>
</dbReference>
<name>A0ABW3MIA4_9PSEU</name>
<dbReference type="PANTHER" id="PTHR47178">
    <property type="entry name" value="MONOOXYGENASE, FAD-BINDING"/>
    <property type="match status" value="1"/>
</dbReference>
<dbReference type="Proteomes" id="UP001597045">
    <property type="component" value="Unassembled WGS sequence"/>
</dbReference>
<keyword evidence="1" id="KW-0285">Flavoprotein</keyword>
<evidence type="ECO:0000259" key="5">
    <source>
        <dbReference type="Pfam" id="PF01494"/>
    </source>
</evidence>
<evidence type="ECO:0000313" key="7">
    <source>
        <dbReference type="Proteomes" id="UP001597045"/>
    </source>
</evidence>
<gene>
    <name evidence="6" type="ORF">ACFQ1S_33775</name>
</gene>
<dbReference type="InterPro" id="IPR036188">
    <property type="entry name" value="FAD/NAD-bd_sf"/>
</dbReference>
<evidence type="ECO:0000256" key="4">
    <source>
        <dbReference type="ARBA" id="ARBA00023033"/>
    </source>
</evidence>
<evidence type="ECO:0000313" key="6">
    <source>
        <dbReference type="EMBL" id="MFD1050141.1"/>
    </source>
</evidence>
<feature type="domain" description="FAD-binding" evidence="5">
    <location>
        <begin position="49"/>
        <end position="92"/>
    </location>
</feature>
<comment type="caution">
    <text evidence="6">The sequence shown here is derived from an EMBL/GenBank/DDBJ whole genome shotgun (WGS) entry which is preliminary data.</text>
</comment>
<feature type="non-terminal residue" evidence="6">
    <location>
        <position position="1"/>
    </location>
</feature>
<dbReference type="Pfam" id="PF01494">
    <property type="entry name" value="FAD_binding_3"/>
    <property type="match status" value="1"/>
</dbReference>
<keyword evidence="4" id="KW-0503">Monooxygenase</keyword>
<sequence>GCEFVHCVLDRFCRANCDSLRSAPDLRRLFELADPSSCFPINIRTSEPVDPWPSTNITLIGDAIHTMTPGLGVGANTALRDARILGDNLTRMSVVDAVADYERQMHGYAWDAVVKSRERFDGNSIAYKPVVGRIGLAAMRTGMRFANHFPPLKRRILAAEVRNRDHAQTDA</sequence>
<keyword evidence="2" id="KW-0274">FAD</keyword>
<evidence type="ECO:0000256" key="1">
    <source>
        <dbReference type="ARBA" id="ARBA00022630"/>
    </source>
</evidence>
<reference evidence="7" key="1">
    <citation type="journal article" date="2019" name="Int. J. Syst. Evol. Microbiol.">
        <title>The Global Catalogue of Microorganisms (GCM) 10K type strain sequencing project: providing services to taxonomists for standard genome sequencing and annotation.</title>
        <authorList>
            <consortium name="The Broad Institute Genomics Platform"/>
            <consortium name="The Broad Institute Genome Sequencing Center for Infectious Disease"/>
            <person name="Wu L."/>
            <person name="Ma J."/>
        </authorList>
    </citation>
    <scope>NUCLEOTIDE SEQUENCE [LARGE SCALE GENOMIC DNA]</scope>
    <source>
        <strain evidence="7">JCM 31486</strain>
    </source>
</reference>
<dbReference type="PANTHER" id="PTHR47178:SF5">
    <property type="entry name" value="FAD-BINDING DOMAIN-CONTAINING PROTEIN"/>
    <property type="match status" value="1"/>
</dbReference>
<dbReference type="Gene3D" id="3.50.50.60">
    <property type="entry name" value="FAD/NAD(P)-binding domain"/>
    <property type="match status" value="1"/>
</dbReference>